<keyword evidence="5" id="KW-1185">Reference proteome</keyword>
<dbReference type="CDD" id="cd04221">
    <property type="entry name" value="MauL"/>
    <property type="match status" value="1"/>
</dbReference>
<dbReference type="InterPro" id="IPR034242">
    <property type="entry name" value="MauL"/>
</dbReference>
<dbReference type="RefSeq" id="WP_228723483.1">
    <property type="nucleotide sequence ID" value="NZ_AP023189.1"/>
</dbReference>
<sequence>MLRFAPWAPGVGLIGLLCCLGGSLSAATLQGEVVDGHGQPLGNAVLSLKGPSGSAAIPDTAVMDQRDKQFAPYVLAVHTGTAVSFPNSDNIRHHVYSFSPAKRFELRLYQGTPAAPVVFDKPGVVVLGCNIHDWMLGYVYITDDPFFAVSDDAGRLALDLPPGRYTASLWHPQVAGMLPVAAGEVEVPAAGLVQRFPLTLQGAPAVQPRVPEEKGFGAAFKRATGEAQ</sequence>
<dbReference type="Proteomes" id="UP000509383">
    <property type="component" value="Chromosome"/>
</dbReference>
<evidence type="ECO:0000313" key="3">
    <source>
        <dbReference type="EMBL" id="GJN51082.1"/>
    </source>
</evidence>
<dbReference type="InterPro" id="IPR008972">
    <property type="entry name" value="Cupredoxin"/>
</dbReference>
<dbReference type="EMBL" id="AP023189">
    <property type="protein sequence ID" value="BCG26186.1"/>
    <property type="molecule type" value="Genomic_DNA"/>
</dbReference>
<evidence type="ECO:0000313" key="2">
    <source>
        <dbReference type="EMBL" id="BCG26186.1"/>
    </source>
</evidence>
<keyword evidence="1" id="KW-0732">Signal</keyword>
<evidence type="ECO:0000256" key="1">
    <source>
        <dbReference type="SAM" id="SignalP"/>
    </source>
</evidence>
<dbReference type="SUPFAM" id="SSF49503">
    <property type="entry name" value="Cupredoxins"/>
    <property type="match status" value="1"/>
</dbReference>
<gene>
    <name evidence="2" type="ORF">TUM18999_43770</name>
    <name evidence="3" type="ORF">TUM20286_08340</name>
</gene>
<dbReference type="EMBL" id="BQKM01000001">
    <property type="protein sequence ID" value="GJN51082.1"/>
    <property type="molecule type" value="Genomic_DNA"/>
</dbReference>
<evidence type="ECO:0000313" key="4">
    <source>
        <dbReference type="Proteomes" id="UP000509383"/>
    </source>
</evidence>
<protein>
    <recommendedName>
        <fullName evidence="6">Methylamine utilization protein</fullName>
    </recommendedName>
</protein>
<evidence type="ECO:0008006" key="6">
    <source>
        <dbReference type="Google" id="ProtNLM"/>
    </source>
</evidence>
<organism evidence="2 4">
    <name type="scientific">Pseudomonas tohonis</name>
    <dbReference type="NCBI Taxonomy" id="2725477"/>
    <lineage>
        <taxon>Bacteria</taxon>
        <taxon>Pseudomonadati</taxon>
        <taxon>Pseudomonadota</taxon>
        <taxon>Gammaproteobacteria</taxon>
        <taxon>Pseudomonadales</taxon>
        <taxon>Pseudomonadaceae</taxon>
        <taxon>Pseudomonas</taxon>
    </lineage>
</organism>
<accession>A0A6J4EA99</accession>
<dbReference type="Proteomes" id="UP001054892">
    <property type="component" value="Unassembled WGS sequence"/>
</dbReference>
<evidence type="ECO:0000313" key="5">
    <source>
        <dbReference type="Proteomes" id="UP001054892"/>
    </source>
</evidence>
<dbReference type="Gene3D" id="2.60.40.420">
    <property type="entry name" value="Cupredoxins - blue copper proteins"/>
    <property type="match status" value="1"/>
</dbReference>
<dbReference type="AlphaFoldDB" id="A0A6J4EA99"/>
<proteinExistence type="predicted"/>
<feature type="chain" id="PRO_5027067224" description="Methylamine utilization protein" evidence="1">
    <location>
        <begin position="27"/>
        <end position="228"/>
    </location>
</feature>
<reference evidence="2 4" key="1">
    <citation type="submission" date="2020-05" db="EMBL/GenBank/DDBJ databases">
        <title>Characterization of novel class B3 metallo-beta-lactamase from novel Pseudomonas species.</title>
        <authorList>
            <person name="Yamada K."/>
            <person name="Aoki K."/>
            <person name="Ishii Y."/>
        </authorList>
    </citation>
    <scope>NUCLEOTIDE SEQUENCE [LARGE SCALE GENOMIC DNA]</scope>
    <source>
        <strain evidence="2 4">TUM18999</strain>
        <strain evidence="3 5">TUM20286</strain>
    </source>
</reference>
<dbReference type="KEGG" id="ptw:TUM18999_43770"/>
<feature type="signal peptide" evidence="1">
    <location>
        <begin position="1"/>
        <end position="26"/>
    </location>
</feature>
<name>A0A6J4EA99_9PSED</name>